<comment type="caution">
    <text evidence="4">The sequence shown here is derived from an EMBL/GenBank/DDBJ whole genome shotgun (WGS) entry which is preliminary data.</text>
</comment>
<keyword evidence="1" id="KW-0862">Zinc</keyword>
<evidence type="ECO:0000313" key="4">
    <source>
        <dbReference type="EMBL" id="CAG2197484.1"/>
    </source>
</evidence>
<reference evidence="4" key="1">
    <citation type="submission" date="2021-03" db="EMBL/GenBank/DDBJ databases">
        <authorList>
            <person name="Bekaert M."/>
        </authorList>
    </citation>
    <scope>NUCLEOTIDE SEQUENCE</scope>
</reference>
<dbReference type="OrthoDB" id="6137082at2759"/>
<dbReference type="SMART" id="SM00336">
    <property type="entry name" value="BBOX"/>
    <property type="match status" value="1"/>
</dbReference>
<name>A0A8S3QLJ7_MYTED</name>
<keyword evidence="1" id="KW-0479">Metal-binding</keyword>
<dbReference type="PROSITE" id="PS50119">
    <property type="entry name" value="ZF_BBOX"/>
    <property type="match status" value="1"/>
</dbReference>
<feature type="coiled-coil region" evidence="2">
    <location>
        <begin position="116"/>
        <end position="143"/>
    </location>
</feature>
<keyword evidence="1" id="KW-0863">Zinc-finger</keyword>
<evidence type="ECO:0000256" key="1">
    <source>
        <dbReference type="PROSITE-ProRule" id="PRU00024"/>
    </source>
</evidence>
<evidence type="ECO:0000256" key="2">
    <source>
        <dbReference type="SAM" id="Coils"/>
    </source>
</evidence>
<accession>A0A8S3QLJ7</accession>
<sequence length="273" mass="32010">MAQAVVKCEICNQATGRNVCIECEHLFCNNCKLMHLRMNISQNHTFKDVDEEFKSTVNRKHDMVFLLFCETCGCIASKTCTTRKHNWCNLEGVNFARISELQVEVSEQLESYSKEMQIKKRSISMVESQVQRLERDCQKVREEIYSRGEMLKSTVDEIVSSLTRHNLRKEKKQQDKAKAYIDKLGKLDENLNNLKRQYRRIHDKRIGVGLQNSLQNLKRFVDMYDPAIPFMPSLGKIAYADHYKYKTNYSEEIKNLFDNLYFDIVSESDSDTK</sequence>
<organism evidence="4 5">
    <name type="scientific">Mytilus edulis</name>
    <name type="common">Blue mussel</name>
    <dbReference type="NCBI Taxonomy" id="6550"/>
    <lineage>
        <taxon>Eukaryota</taxon>
        <taxon>Metazoa</taxon>
        <taxon>Spiralia</taxon>
        <taxon>Lophotrochozoa</taxon>
        <taxon>Mollusca</taxon>
        <taxon>Bivalvia</taxon>
        <taxon>Autobranchia</taxon>
        <taxon>Pteriomorphia</taxon>
        <taxon>Mytilida</taxon>
        <taxon>Mytiloidea</taxon>
        <taxon>Mytilidae</taxon>
        <taxon>Mytilinae</taxon>
        <taxon>Mytilus</taxon>
    </lineage>
</organism>
<protein>
    <recommendedName>
        <fullName evidence="3">B box-type domain-containing protein</fullName>
    </recommendedName>
</protein>
<dbReference type="Gene3D" id="3.30.160.60">
    <property type="entry name" value="Classic Zinc Finger"/>
    <property type="match status" value="1"/>
</dbReference>
<dbReference type="GO" id="GO:0008270">
    <property type="term" value="F:zinc ion binding"/>
    <property type="evidence" value="ECO:0007669"/>
    <property type="project" value="UniProtKB-KW"/>
</dbReference>
<dbReference type="CDD" id="cd19757">
    <property type="entry name" value="Bbox1"/>
    <property type="match status" value="1"/>
</dbReference>
<proteinExistence type="predicted"/>
<dbReference type="EMBL" id="CAJPWZ010000649">
    <property type="protein sequence ID" value="CAG2197484.1"/>
    <property type="molecule type" value="Genomic_DNA"/>
</dbReference>
<evidence type="ECO:0000313" key="5">
    <source>
        <dbReference type="Proteomes" id="UP000683360"/>
    </source>
</evidence>
<keyword evidence="5" id="KW-1185">Reference proteome</keyword>
<feature type="domain" description="B box-type" evidence="3">
    <location>
        <begin position="3"/>
        <end position="49"/>
    </location>
</feature>
<dbReference type="SUPFAM" id="SSF57850">
    <property type="entry name" value="RING/U-box"/>
    <property type="match status" value="1"/>
</dbReference>
<keyword evidence="2" id="KW-0175">Coiled coil</keyword>
<dbReference type="AlphaFoldDB" id="A0A8S3QLJ7"/>
<gene>
    <name evidence="4" type="ORF">MEDL_12306</name>
</gene>
<dbReference type="InterPro" id="IPR000315">
    <property type="entry name" value="Znf_B-box"/>
</dbReference>
<evidence type="ECO:0000259" key="3">
    <source>
        <dbReference type="PROSITE" id="PS50119"/>
    </source>
</evidence>
<feature type="coiled-coil region" evidence="2">
    <location>
        <begin position="177"/>
        <end position="204"/>
    </location>
</feature>
<dbReference type="Proteomes" id="UP000683360">
    <property type="component" value="Unassembled WGS sequence"/>
</dbReference>